<evidence type="ECO:0000313" key="2">
    <source>
        <dbReference type="Proteomes" id="UP000001058"/>
    </source>
</evidence>
<accession>D8UDC9</accession>
<protein>
    <submittedName>
        <fullName evidence="1">Uncharacterized protein</fullName>
    </submittedName>
</protein>
<name>D8UDC9_VOLCA</name>
<dbReference type="InParanoid" id="D8UDC9"/>
<proteinExistence type="predicted"/>
<gene>
    <name evidence="1" type="ORF">VOLCADRAFT_107334</name>
</gene>
<reference evidence="1 2" key="1">
    <citation type="journal article" date="2010" name="Science">
        <title>Genomic analysis of organismal complexity in the multicellular green alga Volvox carteri.</title>
        <authorList>
            <person name="Prochnik S.E."/>
            <person name="Umen J."/>
            <person name="Nedelcu A.M."/>
            <person name="Hallmann A."/>
            <person name="Miller S.M."/>
            <person name="Nishii I."/>
            <person name="Ferris P."/>
            <person name="Kuo A."/>
            <person name="Mitros T."/>
            <person name="Fritz-Laylin L.K."/>
            <person name="Hellsten U."/>
            <person name="Chapman J."/>
            <person name="Simakov O."/>
            <person name="Rensing S.A."/>
            <person name="Terry A."/>
            <person name="Pangilinan J."/>
            <person name="Kapitonov V."/>
            <person name="Jurka J."/>
            <person name="Salamov A."/>
            <person name="Shapiro H."/>
            <person name="Schmutz J."/>
            <person name="Grimwood J."/>
            <person name="Lindquist E."/>
            <person name="Lucas S."/>
            <person name="Grigoriev I.V."/>
            <person name="Schmitt R."/>
            <person name="Kirk D."/>
            <person name="Rokhsar D.S."/>
        </authorList>
    </citation>
    <scope>NUCLEOTIDE SEQUENCE [LARGE SCALE GENOMIC DNA]</scope>
    <source>
        <strain evidence="2">f. Nagariensis / Eve</strain>
    </source>
</reference>
<keyword evidence="2" id="KW-1185">Reference proteome</keyword>
<dbReference type="KEGG" id="vcn:VOLCADRAFT_107334"/>
<dbReference type="GeneID" id="9627642"/>
<dbReference type="EMBL" id="GL378384">
    <property type="protein sequence ID" value="EFJ42288.1"/>
    <property type="molecule type" value="Genomic_DNA"/>
</dbReference>
<organism evidence="2">
    <name type="scientific">Volvox carteri f. nagariensis</name>
    <dbReference type="NCBI Taxonomy" id="3068"/>
    <lineage>
        <taxon>Eukaryota</taxon>
        <taxon>Viridiplantae</taxon>
        <taxon>Chlorophyta</taxon>
        <taxon>core chlorophytes</taxon>
        <taxon>Chlorophyceae</taxon>
        <taxon>CS clade</taxon>
        <taxon>Chlamydomonadales</taxon>
        <taxon>Volvocaceae</taxon>
        <taxon>Volvox</taxon>
    </lineage>
</organism>
<dbReference type="OrthoDB" id="524634at2759"/>
<sequence length="169" mass="18328">MDHEGSYARGLCGAVPNLPPLHKLPQVKKQDCTQDMWDQDKAGRIDYPLWGDLSRGSSNMMMLPGAWAVGDGLLLEAEMHEVQWSVSSNASYGSAPWNVESLSSQVVRLAGSFRRSLGGYIADLTTALTSDTAISGDTELPEHTTFIEGEIAWMPHASASCTSADKKQK</sequence>
<dbReference type="AlphaFoldDB" id="D8UDC9"/>
<evidence type="ECO:0000313" key="1">
    <source>
        <dbReference type="EMBL" id="EFJ42288.1"/>
    </source>
</evidence>
<dbReference type="RefSeq" id="XP_002956686.1">
    <property type="nucleotide sequence ID" value="XM_002956640.1"/>
</dbReference>
<dbReference type="Proteomes" id="UP000001058">
    <property type="component" value="Unassembled WGS sequence"/>
</dbReference>